<protein>
    <submittedName>
        <fullName evidence="3">Uncharacterized protein</fullName>
    </submittedName>
</protein>
<sequence>MVPGTSANSRTFSYFKQNKNGEEEKLFDPEEEEEPLSYNSRPSARLLEERKENNNNGARRQQHFSSGIEFGESSEAVVGTHGMDEDYGIGYEDPLRGQGVYYNRSGQFPPHHQEENEINQEYRQQQEYNDSQINSADDLSKQQADNNTIPPRISLSCENEQRSTKDYLQLWKWAYREACKQAGITVEKF</sequence>
<evidence type="ECO:0000256" key="1">
    <source>
        <dbReference type="SAM" id="MobiDB-lite"/>
    </source>
</evidence>
<reference evidence="3" key="1">
    <citation type="submission" date="2022-11" db="UniProtKB">
        <authorList>
            <consortium name="WormBaseParasite"/>
        </authorList>
    </citation>
    <scope>IDENTIFICATION</scope>
</reference>
<feature type="compositionally biased region" description="Polar residues" evidence="1">
    <location>
        <begin position="1"/>
        <end position="18"/>
    </location>
</feature>
<accession>A0A914NTJ1</accession>
<feature type="compositionally biased region" description="Low complexity" evidence="1">
    <location>
        <begin position="64"/>
        <end position="75"/>
    </location>
</feature>
<feature type="region of interest" description="Disordered" evidence="1">
    <location>
        <begin position="1"/>
        <end position="154"/>
    </location>
</feature>
<name>A0A914NTJ1_MELIC</name>
<feature type="compositionally biased region" description="Basic and acidic residues" evidence="1">
    <location>
        <begin position="19"/>
        <end position="28"/>
    </location>
</feature>
<evidence type="ECO:0000313" key="2">
    <source>
        <dbReference type="Proteomes" id="UP000887563"/>
    </source>
</evidence>
<dbReference type="AlphaFoldDB" id="A0A914NTJ1"/>
<dbReference type="WBParaSite" id="Minc3s07583g41287">
    <property type="protein sequence ID" value="Minc3s07583g41287"/>
    <property type="gene ID" value="Minc3s07583g41287"/>
</dbReference>
<feature type="compositionally biased region" description="Polar residues" evidence="1">
    <location>
        <begin position="119"/>
        <end position="149"/>
    </location>
</feature>
<keyword evidence="2" id="KW-1185">Reference proteome</keyword>
<proteinExistence type="predicted"/>
<organism evidence="2 3">
    <name type="scientific">Meloidogyne incognita</name>
    <name type="common">Southern root-knot nematode worm</name>
    <name type="synonym">Oxyuris incognita</name>
    <dbReference type="NCBI Taxonomy" id="6306"/>
    <lineage>
        <taxon>Eukaryota</taxon>
        <taxon>Metazoa</taxon>
        <taxon>Ecdysozoa</taxon>
        <taxon>Nematoda</taxon>
        <taxon>Chromadorea</taxon>
        <taxon>Rhabditida</taxon>
        <taxon>Tylenchina</taxon>
        <taxon>Tylenchomorpha</taxon>
        <taxon>Tylenchoidea</taxon>
        <taxon>Meloidogynidae</taxon>
        <taxon>Meloidogyninae</taxon>
        <taxon>Meloidogyne</taxon>
        <taxon>Meloidogyne incognita group</taxon>
    </lineage>
</organism>
<dbReference type="Proteomes" id="UP000887563">
    <property type="component" value="Unplaced"/>
</dbReference>
<evidence type="ECO:0000313" key="3">
    <source>
        <dbReference type="WBParaSite" id="Minc3s07583g41287"/>
    </source>
</evidence>